<evidence type="ECO:0000313" key="2">
    <source>
        <dbReference type="EMBL" id="ETO32362.1"/>
    </source>
</evidence>
<organism evidence="2 3">
    <name type="scientific">Reticulomyxa filosa</name>
    <dbReference type="NCBI Taxonomy" id="46433"/>
    <lineage>
        <taxon>Eukaryota</taxon>
        <taxon>Sar</taxon>
        <taxon>Rhizaria</taxon>
        <taxon>Retaria</taxon>
        <taxon>Foraminifera</taxon>
        <taxon>Monothalamids</taxon>
        <taxon>Reticulomyxidae</taxon>
        <taxon>Reticulomyxa</taxon>
    </lineage>
</organism>
<name>X6P465_RETFI</name>
<accession>X6P465</accession>
<reference evidence="2 3" key="1">
    <citation type="journal article" date="2013" name="Curr. Biol.">
        <title>The Genome of the Foraminiferan Reticulomyxa filosa.</title>
        <authorList>
            <person name="Glockner G."/>
            <person name="Hulsmann N."/>
            <person name="Schleicher M."/>
            <person name="Noegel A.A."/>
            <person name="Eichinger L."/>
            <person name="Gallinger C."/>
            <person name="Pawlowski J."/>
            <person name="Sierra R."/>
            <person name="Euteneuer U."/>
            <person name="Pillet L."/>
            <person name="Moustafa A."/>
            <person name="Platzer M."/>
            <person name="Groth M."/>
            <person name="Szafranski K."/>
            <person name="Schliwa M."/>
        </authorList>
    </citation>
    <scope>NUCLEOTIDE SEQUENCE [LARGE SCALE GENOMIC DNA]</scope>
</reference>
<protein>
    <submittedName>
        <fullName evidence="2">Uncharacterized protein</fullName>
    </submittedName>
</protein>
<feature type="compositionally biased region" description="Polar residues" evidence="1">
    <location>
        <begin position="28"/>
        <end position="55"/>
    </location>
</feature>
<keyword evidence="3" id="KW-1185">Reference proteome</keyword>
<evidence type="ECO:0000256" key="1">
    <source>
        <dbReference type="SAM" id="MobiDB-lite"/>
    </source>
</evidence>
<dbReference type="Proteomes" id="UP000023152">
    <property type="component" value="Unassembled WGS sequence"/>
</dbReference>
<gene>
    <name evidence="2" type="ORF">RFI_04755</name>
</gene>
<comment type="caution">
    <text evidence="2">The sequence shown here is derived from an EMBL/GenBank/DDBJ whole genome shotgun (WGS) entry which is preliminary data.</text>
</comment>
<dbReference type="AlphaFoldDB" id="X6P465"/>
<evidence type="ECO:0000313" key="3">
    <source>
        <dbReference type="Proteomes" id="UP000023152"/>
    </source>
</evidence>
<proteinExistence type="predicted"/>
<sequence>MYICECIFHLLKKKKKKERQVWKRSAQKSKVSLSGSENVNGPKTKQTKMSTTEPSMQRLESIEMDGNDISDALAQFKQIIIRQKEELKYRNEQMAHKEQIHTAAVEQMKKEFTQELQRVKSQSQVTPFFNL</sequence>
<feature type="region of interest" description="Disordered" evidence="1">
    <location>
        <begin position="19"/>
        <end position="56"/>
    </location>
</feature>
<dbReference type="EMBL" id="ASPP01004252">
    <property type="protein sequence ID" value="ETO32362.1"/>
    <property type="molecule type" value="Genomic_DNA"/>
</dbReference>